<dbReference type="OrthoDB" id="70316at2759"/>
<dbReference type="AlphaFoldDB" id="A0A194X9Z0"/>
<reference evidence="2 3" key="1">
    <citation type="submission" date="2015-10" db="EMBL/GenBank/DDBJ databases">
        <title>Full genome of DAOMC 229536 Phialocephala scopiformis, a fungal endophyte of spruce producing the potent anti-insectan compound rugulosin.</title>
        <authorList>
            <consortium name="DOE Joint Genome Institute"/>
            <person name="Walker A.K."/>
            <person name="Frasz S.L."/>
            <person name="Seifert K.A."/>
            <person name="Miller J.D."/>
            <person name="Mondo S.J."/>
            <person name="Labutti K."/>
            <person name="Lipzen A."/>
            <person name="Dockter R."/>
            <person name="Kennedy M."/>
            <person name="Grigoriev I.V."/>
            <person name="Spatafora J.W."/>
        </authorList>
    </citation>
    <scope>NUCLEOTIDE SEQUENCE [LARGE SCALE GENOMIC DNA]</scope>
    <source>
        <strain evidence="2 3">CBS 120377</strain>
    </source>
</reference>
<feature type="compositionally biased region" description="Polar residues" evidence="1">
    <location>
        <begin position="18"/>
        <end position="28"/>
    </location>
</feature>
<accession>A0A194X9Z0</accession>
<evidence type="ECO:0000256" key="1">
    <source>
        <dbReference type="SAM" id="MobiDB-lite"/>
    </source>
</evidence>
<proteinExistence type="predicted"/>
<gene>
    <name evidence="2" type="ORF">LY89DRAFT_68160</name>
</gene>
<dbReference type="Proteomes" id="UP000070700">
    <property type="component" value="Unassembled WGS sequence"/>
</dbReference>
<name>A0A194X9Z0_MOLSC</name>
<sequence length="180" mass="19504">MQCLPSTASPETPTPTTVIDSASASGPGTTLQSGYLWIRAVESPNFHKYLQSRPLYSPGQAILDTYTTAGQFQIISGQLVQLLNSTSFLYANVQRNTSAAVKLSVSFNTTKNAYGTFVFSGDAVTWSTPDISRPNLSAWLVCGEKSLWINLGNYDYMTPSGCVDETIHFYNAATPTPRAV</sequence>
<dbReference type="RefSeq" id="XP_018071304.1">
    <property type="nucleotide sequence ID" value="XM_018214331.1"/>
</dbReference>
<keyword evidence="3" id="KW-1185">Reference proteome</keyword>
<feature type="compositionally biased region" description="Low complexity" evidence="1">
    <location>
        <begin position="1"/>
        <end position="17"/>
    </location>
</feature>
<protein>
    <submittedName>
        <fullName evidence="2">Uncharacterized protein</fullName>
    </submittedName>
</protein>
<dbReference type="InParanoid" id="A0A194X9Z0"/>
<dbReference type="STRING" id="149040.A0A194X9Z0"/>
<evidence type="ECO:0000313" key="2">
    <source>
        <dbReference type="EMBL" id="KUJ16949.1"/>
    </source>
</evidence>
<dbReference type="GeneID" id="28824057"/>
<dbReference type="EMBL" id="KQ947415">
    <property type="protein sequence ID" value="KUJ16949.1"/>
    <property type="molecule type" value="Genomic_DNA"/>
</dbReference>
<dbReference type="KEGG" id="psco:LY89DRAFT_68160"/>
<feature type="region of interest" description="Disordered" evidence="1">
    <location>
        <begin position="1"/>
        <end position="28"/>
    </location>
</feature>
<organism evidence="2 3">
    <name type="scientific">Mollisia scopiformis</name>
    <name type="common">Conifer needle endophyte fungus</name>
    <name type="synonym">Phialocephala scopiformis</name>
    <dbReference type="NCBI Taxonomy" id="149040"/>
    <lineage>
        <taxon>Eukaryota</taxon>
        <taxon>Fungi</taxon>
        <taxon>Dikarya</taxon>
        <taxon>Ascomycota</taxon>
        <taxon>Pezizomycotina</taxon>
        <taxon>Leotiomycetes</taxon>
        <taxon>Helotiales</taxon>
        <taxon>Mollisiaceae</taxon>
        <taxon>Mollisia</taxon>
    </lineage>
</organism>
<evidence type="ECO:0000313" key="3">
    <source>
        <dbReference type="Proteomes" id="UP000070700"/>
    </source>
</evidence>